<dbReference type="OMA" id="WISNEMA"/>
<evidence type="ECO:0000256" key="5">
    <source>
        <dbReference type="ARBA" id="ARBA00023054"/>
    </source>
</evidence>
<evidence type="ECO:0000256" key="6">
    <source>
        <dbReference type="ARBA" id="ARBA00023069"/>
    </source>
</evidence>
<evidence type="ECO:0000259" key="12">
    <source>
        <dbReference type="Pfam" id="PF14772"/>
    </source>
</evidence>
<dbReference type="PANTHER" id="PTHR21625:SF1">
    <property type="entry name" value="DYNEIN REGULATORY COMPLEX PROTEIN 1"/>
    <property type="match status" value="1"/>
</dbReference>
<evidence type="ECO:0000256" key="11">
    <source>
        <dbReference type="SAM" id="MobiDB-lite"/>
    </source>
</evidence>
<protein>
    <recommendedName>
        <fullName evidence="3">Dynein regulatory complex protein 1</fullName>
    </recommendedName>
    <alternativeName>
        <fullName evidence="8">Coiled-coil domain-containing protein 164</fullName>
    </alternativeName>
</protein>
<reference evidence="14 15" key="1">
    <citation type="submission" date="2019-11" db="EMBL/GenBank/DDBJ databases">
        <title>Strigops habroptila (kakapo) genome, bStrHab1, primary haplotype, v2.</title>
        <authorList>
            <person name="Jarvis E.D."/>
            <person name="Howard J."/>
            <person name="Rhie A."/>
            <person name="Phillippy A."/>
            <person name="Korlach J."/>
            <person name="Digby A."/>
            <person name="Iorns D."/>
            <person name="Eason D."/>
            <person name="Robertson B."/>
            <person name="Raemaekers T."/>
            <person name="Howe K."/>
            <person name="Lewin H."/>
            <person name="Damas J."/>
            <person name="Hastie A."/>
            <person name="Tracey A."/>
            <person name="Chow W."/>
            <person name="Fedrigo O."/>
        </authorList>
    </citation>
    <scope>NUCLEOTIDE SEQUENCE [LARGE SCALE GENOMIC DNA]</scope>
</reference>
<feature type="region of interest" description="Disordered" evidence="11">
    <location>
        <begin position="492"/>
        <end position="523"/>
    </location>
</feature>
<dbReference type="InterPro" id="IPR039750">
    <property type="entry name" value="DRC1/DRC2"/>
</dbReference>
<evidence type="ECO:0000256" key="9">
    <source>
        <dbReference type="ARBA" id="ARBA00046115"/>
    </source>
</evidence>
<reference evidence="14" key="2">
    <citation type="submission" date="2025-08" db="UniProtKB">
        <authorList>
            <consortium name="Ensembl"/>
        </authorList>
    </citation>
    <scope>IDENTIFICATION</scope>
</reference>
<keyword evidence="15" id="KW-1185">Reference proteome</keyword>
<dbReference type="AlphaFoldDB" id="A0A672UB86"/>
<comment type="subcellular location">
    <subcellularLocation>
        <location evidence="1">Cytoplasm</location>
        <location evidence="1">Cytoskeleton</location>
        <location evidence="1">Flagellum axoneme</location>
    </subcellularLocation>
</comment>
<evidence type="ECO:0000259" key="13">
    <source>
        <dbReference type="Pfam" id="PF14775"/>
    </source>
</evidence>
<feature type="coiled-coil region" evidence="10">
    <location>
        <begin position="66"/>
        <end position="103"/>
    </location>
</feature>
<dbReference type="InterPro" id="IPR039505">
    <property type="entry name" value="DRC1/2_N"/>
</dbReference>
<evidence type="ECO:0000313" key="14">
    <source>
        <dbReference type="Ensembl" id="ENSSHBP00005012357.1"/>
    </source>
</evidence>
<dbReference type="PANTHER" id="PTHR21625">
    <property type="entry name" value="NYD-SP28 PROTEIN"/>
    <property type="match status" value="1"/>
</dbReference>
<feature type="compositionally biased region" description="Basic and acidic residues" evidence="11">
    <location>
        <begin position="513"/>
        <end position="523"/>
    </location>
</feature>
<reference evidence="14" key="3">
    <citation type="submission" date="2025-09" db="UniProtKB">
        <authorList>
            <consortium name="Ensembl"/>
        </authorList>
    </citation>
    <scope>IDENTIFICATION</scope>
</reference>
<evidence type="ECO:0000256" key="2">
    <source>
        <dbReference type="ARBA" id="ARBA00009688"/>
    </source>
</evidence>
<dbReference type="Pfam" id="PF14775">
    <property type="entry name" value="NYD-SP28_assoc"/>
    <property type="match status" value="1"/>
</dbReference>
<evidence type="ECO:0000256" key="10">
    <source>
        <dbReference type="SAM" id="Coils"/>
    </source>
</evidence>
<feature type="coiled-coil region" evidence="10">
    <location>
        <begin position="131"/>
        <end position="342"/>
    </location>
</feature>
<evidence type="ECO:0000313" key="15">
    <source>
        <dbReference type="Proteomes" id="UP000472266"/>
    </source>
</evidence>
<dbReference type="GO" id="GO:0005858">
    <property type="term" value="C:axonemal dynein complex"/>
    <property type="evidence" value="ECO:0007669"/>
    <property type="project" value="InterPro"/>
</dbReference>
<feature type="domain" description="Dynein regulatory complex protein 1/2 N-terminal" evidence="12">
    <location>
        <begin position="62"/>
        <end position="163"/>
    </location>
</feature>
<keyword evidence="4" id="KW-0282">Flagellum</keyword>
<dbReference type="GO" id="GO:0070286">
    <property type="term" value="P:axonemal dynein complex assembly"/>
    <property type="evidence" value="ECO:0007669"/>
    <property type="project" value="Ensembl"/>
</dbReference>
<gene>
    <name evidence="14" type="primary">DRC1</name>
</gene>
<feature type="domain" description="Dynein regulatory complex protein 1 C-terminal" evidence="13">
    <location>
        <begin position="591"/>
        <end position="650"/>
    </location>
</feature>
<evidence type="ECO:0000256" key="7">
    <source>
        <dbReference type="ARBA" id="ARBA00023273"/>
    </source>
</evidence>
<keyword evidence="5 10" id="KW-0175">Coiled coil</keyword>
<name>A0A672UB86_STRHB</name>
<keyword evidence="6" id="KW-0969">Cilium</keyword>
<dbReference type="GeneTree" id="ENSGT00940000153804"/>
<dbReference type="Pfam" id="PF14772">
    <property type="entry name" value="NYD-SP28"/>
    <property type="match status" value="1"/>
</dbReference>
<dbReference type="GO" id="GO:0003352">
    <property type="term" value="P:regulation of cilium movement"/>
    <property type="evidence" value="ECO:0007669"/>
    <property type="project" value="TreeGrafter"/>
</dbReference>
<dbReference type="Ensembl" id="ENSSHBT00005014895.1">
    <property type="protein sequence ID" value="ENSSHBP00005012357.1"/>
    <property type="gene ID" value="ENSSHBG00005010810.1"/>
</dbReference>
<evidence type="ECO:0000256" key="4">
    <source>
        <dbReference type="ARBA" id="ARBA00022846"/>
    </source>
</evidence>
<evidence type="ECO:0000256" key="3">
    <source>
        <dbReference type="ARBA" id="ARBA00013815"/>
    </source>
</evidence>
<evidence type="ECO:0000256" key="1">
    <source>
        <dbReference type="ARBA" id="ARBA00004611"/>
    </source>
</evidence>
<accession>A0A672UB86</accession>
<comment type="function">
    <text evidence="9">Component of the nexin-dynein regulatory complex (N-DRC) a key regulator of ciliary/flagellar motility which maintains the alignment and integrity of the distal axoneme and regulates microtubule sliding in motile axonemes. Plays a critical role in the assembly of N-DRC and also stabilizes the assembly of multiple inner dynein arms and radial spokes. Coassembles with CCDC65/DRC2 to form a central scaffold needed for assembly of the N-DRC and its attachment to the outer doublet microtubules.</text>
</comment>
<comment type="similarity">
    <text evidence="2">Belongs to the DRC1 family.</text>
</comment>
<keyword evidence="7" id="KW-0966">Cell projection</keyword>
<dbReference type="InParanoid" id="A0A672UB86"/>
<evidence type="ECO:0000256" key="8">
    <source>
        <dbReference type="ARBA" id="ARBA00031554"/>
    </source>
</evidence>
<dbReference type="Proteomes" id="UP000472266">
    <property type="component" value="Chromosome 7"/>
</dbReference>
<dbReference type="InterPro" id="IPR029440">
    <property type="entry name" value="DRC1_C"/>
</dbReference>
<proteinExistence type="inferred from homology"/>
<organism evidence="14 15">
    <name type="scientific">Strigops habroptila</name>
    <name type="common">Kakapo</name>
    <dbReference type="NCBI Taxonomy" id="2489341"/>
    <lineage>
        <taxon>Eukaryota</taxon>
        <taxon>Metazoa</taxon>
        <taxon>Chordata</taxon>
        <taxon>Craniata</taxon>
        <taxon>Vertebrata</taxon>
        <taxon>Euteleostomi</taxon>
        <taxon>Archelosauria</taxon>
        <taxon>Archosauria</taxon>
        <taxon>Dinosauria</taxon>
        <taxon>Saurischia</taxon>
        <taxon>Theropoda</taxon>
        <taxon>Coelurosauria</taxon>
        <taxon>Aves</taxon>
        <taxon>Neognathae</taxon>
        <taxon>Neoaves</taxon>
        <taxon>Telluraves</taxon>
        <taxon>Australaves</taxon>
        <taxon>Psittaciformes</taxon>
        <taxon>Psittacidae</taxon>
        <taxon>Strigops</taxon>
    </lineage>
</organism>
<dbReference type="GO" id="GO:0060285">
    <property type="term" value="P:cilium-dependent cell motility"/>
    <property type="evidence" value="ECO:0007669"/>
    <property type="project" value="Ensembl"/>
</dbReference>
<sequence length="711" mass="81986">SLSLSPQQRCSSPRSIFVASSGLAPAGPCGVHQYCHSMRKQDLWRLAKLQFEGTQMVTSIQVAADLRETQRRAENAELKLQRVQKLENEAKSSTQKFVEITSKWALAKDMTIPQDLWQLLNQQQQLCTLLLEQKNKLISELQQELKNKDEQYVQAIKKQSDDIHLLLERMEEQIRTMLKTYRHNVLQIEKAFEEERRELLDSNRKKWEEAIQAHNAQEMEYLRARMRKVEEFEKELSQLRVQDEEEYNNMKMQLENDVENLERQLQQMKAVYRLNQEKLEFNLQVLRKRDEENTIIRAKQKRKLNRLHSLLDNLKIKLAKREKQFREEKQSMEADCERIRVRCRDMQTRMRQFAVTDAEKFTEVWLMNEAEAKGLMREALDADRIIHTQQLGLPWEEPHYWFLNNVGPLGHYKAKRMATKLAAEFLTVASPEGYTLLLGNALRSTPPPVMSWREADLVPLPPQAIGINSEDDLYQLLDFFLKYKSQEVAASQVGPPGTAVGKSPGVQGRRSRTSPEHPGRAERGNSMLTLKCFPLTKEMYMPGLRGCNLLLLWLNRSSSPGLCCLSPREREKEKEKDKEVLQVRDSSKDGEYWEAVAHVIPETTLKLWDALAVALEEYYEVLKRRAILLAEAAILQQQNSELCLLLKEYLSSGVSAASSSFIHPTLCAPYRAPRHGAAAQSPSLSGSGVFSPQVNSKLICPPTQWMDLNLS</sequence>